<proteinExistence type="predicted"/>
<accession>B4GQW0</accession>
<reference evidence="1 2" key="1">
    <citation type="journal article" date="2007" name="Nature">
        <title>Evolution of genes and genomes on the Drosophila phylogeny.</title>
        <authorList>
            <consortium name="Drosophila 12 Genomes Consortium"/>
            <person name="Clark A.G."/>
            <person name="Eisen M.B."/>
            <person name="Smith D.R."/>
            <person name="Bergman C.M."/>
            <person name="Oliver B."/>
            <person name="Markow T.A."/>
            <person name="Kaufman T.C."/>
            <person name="Kellis M."/>
            <person name="Gelbart W."/>
            <person name="Iyer V.N."/>
            <person name="Pollard D.A."/>
            <person name="Sackton T.B."/>
            <person name="Larracuente A.M."/>
            <person name="Singh N.D."/>
            <person name="Abad J.P."/>
            <person name="Abt D.N."/>
            <person name="Adryan B."/>
            <person name="Aguade M."/>
            <person name="Akashi H."/>
            <person name="Anderson W.W."/>
            <person name="Aquadro C.F."/>
            <person name="Ardell D.H."/>
            <person name="Arguello R."/>
            <person name="Artieri C.G."/>
            <person name="Barbash D.A."/>
            <person name="Barker D."/>
            <person name="Barsanti P."/>
            <person name="Batterham P."/>
            <person name="Batzoglou S."/>
            <person name="Begun D."/>
            <person name="Bhutkar A."/>
            <person name="Blanco E."/>
            <person name="Bosak S.A."/>
            <person name="Bradley R.K."/>
            <person name="Brand A.D."/>
            <person name="Brent M.R."/>
            <person name="Brooks A.N."/>
            <person name="Brown R.H."/>
            <person name="Butlin R.K."/>
            <person name="Caggese C."/>
            <person name="Calvi B.R."/>
            <person name="Bernardo de Carvalho A."/>
            <person name="Caspi A."/>
            <person name="Castrezana S."/>
            <person name="Celniker S.E."/>
            <person name="Chang J.L."/>
            <person name="Chapple C."/>
            <person name="Chatterji S."/>
            <person name="Chinwalla A."/>
            <person name="Civetta A."/>
            <person name="Clifton S.W."/>
            <person name="Comeron J.M."/>
            <person name="Costello J.C."/>
            <person name="Coyne J.A."/>
            <person name="Daub J."/>
            <person name="David R.G."/>
            <person name="Delcher A.L."/>
            <person name="Delehaunty K."/>
            <person name="Do C.B."/>
            <person name="Ebling H."/>
            <person name="Edwards K."/>
            <person name="Eickbush T."/>
            <person name="Evans J.D."/>
            <person name="Filipski A."/>
            <person name="Findeiss S."/>
            <person name="Freyhult E."/>
            <person name="Fulton L."/>
            <person name="Fulton R."/>
            <person name="Garcia A.C."/>
            <person name="Gardiner A."/>
            <person name="Garfield D.A."/>
            <person name="Garvin B.E."/>
            <person name="Gibson G."/>
            <person name="Gilbert D."/>
            <person name="Gnerre S."/>
            <person name="Godfrey J."/>
            <person name="Good R."/>
            <person name="Gotea V."/>
            <person name="Gravely B."/>
            <person name="Greenberg A.J."/>
            <person name="Griffiths-Jones S."/>
            <person name="Gross S."/>
            <person name="Guigo R."/>
            <person name="Gustafson E.A."/>
            <person name="Haerty W."/>
            <person name="Hahn M.W."/>
            <person name="Halligan D.L."/>
            <person name="Halpern A.L."/>
            <person name="Halter G.M."/>
            <person name="Han M.V."/>
            <person name="Heger A."/>
            <person name="Hillier L."/>
            <person name="Hinrichs A.S."/>
            <person name="Holmes I."/>
            <person name="Hoskins R.A."/>
            <person name="Hubisz M.J."/>
            <person name="Hultmark D."/>
            <person name="Huntley M.A."/>
            <person name="Jaffe D.B."/>
            <person name="Jagadeeshan S."/>
            <person name="Jeck W.R."/>
            <person name="Johnson J."/>
            <person name="Jones C.D."/>
            <person name="Jordan W.C."/>
            <person name="Karpen G.H."/>
            <person name="Kataoka E."/>
            <person name="Keightley P.D."/>
            <person name="Kheradpour P."/>
            <person name="Kirkness E.F."/>
            <person name="Koerich L.B."/>
            <person name="Kristiansen K."/>
            <person name="Kudrna D."/>
            <person name="Kulathinal R.J."/>
            <person name="Kumar S."/>
            <person name="Kwok R."/>
            <person name="Lander E."/>
            <person name="Langley C.H."/>
            <person name="Lapoint R."/>
            <person name="Lazzaro B.P."/>
            <person name="Lee S.J."/>
            <person name="Levesque L."/>
            <person name="Li R."/>
            <person name="Lin C.F."/>
            <person name="Lin M.F."/>
            <person name="Lindblad-Toh K."/>
            <person name="Llopart A."/>
            <person name="Long M."/>
            <person name="Low L."/>
            <person name="Lozovsky E."/>
            <person name="Lu J."/>
            <person name="Luo M."/>
            <person name="Machado C.A."/>
            <person name="Makalowski W."/>
            <person name="Marzo M."/>
            <person name="Matsuda M."/>
            <person name="Matzkin L."/>
            <person name="McAllister B."/>
            <person name="McBride C.S."/>
            <person name="McKernan B."/>
            <person name="McKernan K."/>
            <person name="Mendez-Lago M."/>
            <person name="Minx P."/>
            <person name="Mollenhauer M.U."/>
            <person name="Montooth K."/>
            <person name="Mount S.M."/>
            <person name="Mu X."/>
            <person name="Myers E."/>
            <person name="Negre B."/>
            <person name="Newfeld S."/>
            <person name="Nielsen R."/>
            <person name="Noor M.A."/>
            <person name="O'Grady P."/>
            <person name="Pachter L."/>
            <person name="Papaceit M."/>
            <person name="Parisi M.J."/>
            <person name="Parisi M."/>
            <person name="Parts L."/>
            <person name="Pedersen J.S."/>
            <person name="Pesole G."/>
            <person name="Phillippy A.M."/>
            <person name="Ponting C.P."/>
            <person name="Pop M."/>
            <person name="Porcelli D."/>
            <person name="Powell J.R."/>
            <person name="Prohaska S."/>
            <person name="Pruitt K."/>
            <person name="Puig M."/>
            <person name="Quesneville H."/>
            <person name="Ram K.R."/>
            <person name="Rand D."/>
            <person name="Rasmussen M.D."/>
            <person name="Reed L.K."/>
            <person name="Reenan R."/>
            <person name="Reily A."/>
            <person name="Remington K.A."/>
            <person name="Rieger T.T."/>
            <person name="Ritchie M.G."/>
            <person name="Robin C."/>
            <person name="Rogers Y.H."/>
            <person name="Rohde C."/>
            <person name="Rozas J."/>
            <person name="Rubenfield M.J."/>
            <person name="Ruiz A."/>
            <person name="Russo S."/>
            <person name="Salzberg S.L."/>
            <person name="Sanchez-Gracia A."/>
            <person name="Saranga D.J."/>
            <person name="Sato H."/>
            <person name="Schaeffer S.W."/>
            <person name="Schatz M.C."/>
            <person name="Schlenke T."/>
            <person name="Schwartz R."/>
            <person name="Segarra C."/>
            <person name="Singh R.S."/>
            <person name="Sirot L."/>
            <person name="Sirota M."/>
            <person name="Sisneros N.B."/>
            <person name="Smith C.D."/>
            <person name="Smith T.F."/>
            <person name="Spieth J."/>
            <person name="Stage D.E."/>
            <person name="Stark A."/>
            <person name="Stephan W."/>
            <person name="Strausberg R.L."/>
            <person name="Strempel S."/>
            <person name="Sturgill D."/>
            <person name="Sutton G."/>
            <person name="Sutton G.G."/>
            <person name="Tao W."/>
            <person name="Teichmann S."/>
            <person name="Tobari Y.N."/>
            <person name="Tomimura Y."/>
            <person name="Tsolas J.M."/>
            <person name="Valente V.L."/>
            <person name="Venter E."/>
            <person name="Venter J.C."/>
            <person name="Vicario S."/>
            <person name="Vieira F.G."/>
            <person name="Vilella A.J."/>
            <person name="Villasante A."/>
            <person name="Walenz B."/>
            <person name="Wang J."/>
            <person name="Wasserman M."/>
            <person name="Watts T."/>
            <person name="Wilson D."/>
            <person name="Wilson R.K."/>
            <person name="Wing R.A."/>
            <person name="Wolfner M.F."/>
            <person name="Wong A."/>
            <person name="Wong G.K."/>
            <person name="Wu C.I."/>
            <person name="Wu G."/>
            <person name="Yamamoto D."/>
            <person name="Yang H.P."/>
            <person name="Yang S.P."/>
            <person name="Yorke J.A."/>
            <person name="Yoshida K."/>
            <person name="Zdobnov E."/>
            <person name="Zhang P."/>
            <person name="Zhang Y."/>
            <person name="Zimin A.V."/>
            <person name="Baldwin J."/>
            <person name="Abdouelleil A."/>
            <person name="Abdulkadir J."/>
            <person name="Abebe A."/>
            <person name="Abera B."/>
            <person name="Abreu J."/>
            <person name="Acer S.C."/>
            <person name="Aftuck L."/>
            <person name="Alexander A."/>
            <person name="An P."/>
            <person name="Anderson E."/>
            <person name="Anderson S."/>
            <person name="Arachi H."/>
            <person name="Azer M."/>
            <person name="Bachantsang P."/>
            <person name="Barry A."/>
            <person name="Bayul T."/>
            <person name="Berlin A."/>
            <person name="Bessette D."/>
            <person name="Bloom T."/>
            <person name="Blye J."/>
            <person name="Boguslavskiy L."/>
            <person name="Bonnet C."/>
            <person name="Boukhgalter B."/>
            <person name="Bourzgui I."/>
            <person name="Brown A."/>
            <person name="Cahill P."/>
            <person name="Channer S."/>
            <person name="Cheshatsang Y."/>
            <person name="Chuda L."/>
            <person name="Citroen M."/>
            <person name="Collymore A."/>
            <person name="Cooke P."/>
            <person name="Costello M."/>
            <person name="D'Aco K."/>
            <person name="Daza R."/>
            <person name="De Haan G."/>
            <person name="DeGray S."/>
            <person name="DeMaso C."/>
            <person name="Dhargay N."/>
            <person name="Dooley K."/>
            <person name="Dooley E."/>
            <person name="Doricent M."/>
            <person name="Dorje P."/>
            <person name="Dorjee K."/>
            <person name="Dupes A."/>
            <person name="Elong R."/>
            <person name="Falk J."/>
            <person name="Farina A."/>
            <person name="Faro S."/>
            <person name="Ferguson D."/>
            <person name="Fisher S."/>
            <person name="Foley C.D."/>
            <person name="Franke A."/>
            <person name="Friedrich D."/>
            <person name="Gadbois L."/>
            <person name="Gearin G."/>
            <person name="Gearin C.R."/>
            <person name="Giannoukos G."/>
            <person name="Goode T."/>
            <person name="Graham J."/>
            <person name="Grandbois E."/>
            <person name="Grewal S."/>
            <person name="Gyaltsen K."/>
            <person name="Hafez N."/>
            <person name="Hagos B."/>
            <person name="Hall J."/>
            <person name="Henson C."/>
            <person name="Hollinger A."/>
            <person name="Honan T."/>
            <person name="Huard M.D."/>
            <person name="Hughes L."/>
            <person name="Hurhula B."/>
            <person name="Husby M.E."/>
            <person name="Kamat A."/>
            <person name="Kanga B."/>
            <person name="Kashin S."/>
            <person name="Khazanovich D."/>
            <person name="Kisner P."/>
            <person name="Lance K."/>
            <person name="Lara M."/>
            <person name="Lee W."/>
            <person name="Lennon N."/>
            <person name="Letendre F."/>
            <person name="LeVine R."/>
            <person name="Lipovsky A."/>
            <person name="Liu X."/>
            <person name="Liu J."/>
            <person name="Liu S."/>
            <person name="Lokyitsang T."/>
            <person name="Lokyitsang Y."/>
            <person name="Lubonja R."/>
            <person name="Lui A."/>
            <person name="MacDonald P."/>
            <person name="Magnisalis V."/>
            <person name="Maru K."/>
            <person name="Matthews C."/>
            <person name="McCusker W."/>
            <person name="McDonough S."/>
            <person name="Mehta T."/>
            <person name="Meldrim J."/>
            <person name="Meneus L."/>
            <person name="Mihai O."/>
            <person name="Mihalev A."/>
            <person name="Mihova T."/>
            <person name="Mittelman R."/>
            <person name="Mlenga V."/>
            <person name="Montmayeur A."/>
            <person name="Mulrain L."/>
            <person name="Navidi A."/>
            <person name="Naylor J."/>
            <person name="Negash T."/>
            <person name="Nguyen T."/>
            <person name="Nguyen N."/>
            <person name="Nicol R."/>
            <person name="Norbu C."/>
            <person name="Norbu N."/>
            <person name="Novod N."/>
            <person name="O'Neill B."/>
            <person name="Osman S."/>
            <person name="Markiewicz E."/>
            <person name="Oyono O.L."/>
            <person name="Patti C."/>
            <person name="Phunkhang P."/>
            <person name="Pierre F."/>
            <person name="Priest M."/>
            <person name="Raghuraman S."/>
            <person name="Rege F."/>
            <person name="Reyes R."/>
            <person name="Rise C."/>
            <person name="Rogov P."/>
            <person name="Ross K."/>
            <person name="Ryan E."/>
            <person name="Settipalli S."/>
            <person name="Shea T."/>
            <person name="Sherpa N."/>
            <person name="Shi L."/>
            <person name="Shih D."/>
            <person name="Sparrow T."/>
            <person name="Spaulding J."/>
            <person name="Stalker J."/>
            <person name="Stange-Thomann N."/>
            <person name="Stavropoulos S."/>
            <person name="Stone C."/>
            <person name="Strader C."/>
            <person name="Tesfaye S."/>
            <person name="Thomson T."/>
            <person name="Thoulutsang Y."/>
            <person name="Thoulutsang D."/>
            <person name="Topham K."/>
            <person name="Topping I."/>
            <person name="Tsamla T."/>
            <person name="Vassiliev H."/>
            <person name="Vo A."/>
            <person name="Wangchuk T."/>
            <person name="Wangdi T."/>
            <person name="Weiand M."/>
            <person name="Wilkinson J."/>
            <person name="Wilson A."/>
            <person name="Yadav S."/>
            <person name="Young G."/>
            <person name="Yu Q."/>
            <person name="Zembek L."/>
            <person name="Zhong D."/>
            <person name="Zimmer A."/>
            <person name="Zwirko Z."/>
            <person name="Jaffe D.B."/>
            <person name="Alvarez P."/>
            <person name="Brockman W."/>
            <person name="Butler J."/>
            <person name="Chin C."/>
            <person name="Gnerre S."/>
            <person name="Grabherr M."/>
            <person name="Kleber M."/>
            <person name="Mauceli E."/>
            <person name="MacCallum I."/>
        </authorList>
    </citation>
    <scope>NUCLEOTIDE SEQUENCE [LARGE SCALE GENOMIC DNA]</scope>
    <source>
        <strain evidence="2">MSH-3 / Tucson 14011-0111.49</strain>
    </source>
</reference>
<dbReference type="AlphaFoldDB" id="B4GQW0"/>
<dbReference type="Proteomes" id="UP000008744">
    <property type="component" value="Unassembled WGS sequence"/>
</dbReference>
<gene>
    <name evidence="1" type="primary">Dper\GL25106</name>
    <name evidence="1" type="ORF">Dper_GL25106</name>
</gene>
<evidence type="ECO:0000313" key="1">
    <source>
        <dbReference type="EMBL" id="EDW40145.1"/>
    </source>
</evidence>
<sequence>MDGSNDLRGAEEDMSSNLNSSDFCASCVIAPAESFKPHINHPIVGLDGLLQGLTQMKKLDLMTFPTMDDDVPTKMDKSLLKLLNGCSLGIIDATIENPYILPDVEVSWIRPRLRKCCIADSNQEIPAIMNGAEDIFSKMVEIDPPAENQNNSLKFKVFLEMLFARNFLRLKQDSADPKDIQVADRRLLNKPFVQLRLFKDMTAWKENDWPHIEIWKKQGMPIYYILLCDKITNELIVQIRLAGDWQVASTASNKSWTHFNYAVSPGGILERLGCTFSNARTAQEFVDVTQTCVAKRHW</sequence>
<dbReference type="HOGENOM" id="CLU_934684_0_0_1"/>
<protein>
    <submittedName>
        <fullName evidence="1">GL25106</fullName>
    </submittedName>
</protein>
<dbReference type="OrthoDB" id="7849239at2759"/>
<dbReference type="PhylomeDB" id="B4GQW0"/>
<name>B4GQW0_DROPE</name>
<dbReference type="EMBL" id="CH479188">
    <property type="protein sequence ID" value="EDW40145.1"/>
    <property type="molecule type" value="Genomic_DNA"/>
</dbReference>
<organism evidence="2">
    <name type="scientific">Drosophila persimilis</name>
    <name type="common">Fruit fly</name>
    <dbReference type="NCBI Taxonomy" id="7234"/>
    <lineage>
        <taxon>Eukaryota</taxon>
        <taxon>Metazoa</taxon>
        <taxon>Ecdysozoa</taxon>
        <taxon>Arthropoda</taxon>
        <taxon>Hexapoda</taxon>
        <taxon>Insecta</taxon>
        <taxon>Pterygota</taxon>
        <taxon>Neoptera</taxon>
        <taxon>Endopterygota</taxon>
        <taxon>Diptera</taxon>
        <taxon>Brachycera</taxon>
        <taxon>Muscomorpha</taxon>
        <taxon>Ephydroidea</taxon>
        <taxon>Drosophilidae</taxon>
        <taxon>Drosophila</taxon>
        <taxon>Sophophora</taxon>
    </lineage>
</organism>
<keyword evidence="2" id="KW-1185">Reference proteome</keyword>
<evidence type="ECO:0000313" key="2">
    <source>
        <dbReference type="Proteomes" id="UP000008744"/>
    </source>
</evidence>
<dbReference type="OMA" id="THFNYAV"/>